<dbReference type="EMBL" id="SJSA01000002">
    <property type="protein sequence ID" value="TGG36790.1"/>
    <property type="molecule type" value="Genomic_DNA"/>
</dbReference>
<feature type="signal peptide" evidence="1">
    <location>
        <begin position="1"/>
        <end position="18"/>
    </location>
</feature>
<keyword evidence="3" id="KW-1185">Reference proteome</keyword>
<proteinExistence type="predicted"/>
<accession>A0A4Z0V2Z1</accession>
<dbReference type="RefSeq" id="WP_135472500.1">
    <property type="nucleotide sequence ID" value="NZ_CASCNC010000021.1"/>
</dbReference>
<dbReference type="Proteomes" id="UP000297635">
    <property type="component" value="Unassembled WGS sequence"/>
</dbReference>
<evidence type="ECO:0000256" key="1">
    <source>
        <dbReference type="SAM" id="SignalP"/>
    </source>
</evidence>
<keyword evidence="1" id="KW-0732">Signal</keyword>
<evidence type="ECO:0000313" key="3">
    <source>
        <dbReference type="Proteomes" id="UP000297635"/>
    </source>
</evidence>
<evidence type="ECO:0000313" key="2">
    <source>
        <dbReference type="EMBL" id="TGG36790.1"/>
    </source>
</evidence>
<gene>
    <name evidence="2" type="ORF">EZ315_13230</name>
</gene>
<dbReference type="GeneID" id="82150754"/>
<sequence length="104" mass="11369">MKLRNTLLSIIFATFASVVVGCGAKGNVSPDVKDRKAYSLGREHARRVIAVSDDEAALQDALLDVRARITNINDRLGPQASADYERGFVDCITEEEDSLAKVLF</sequence>
<dbReference type="AlphaFoldDB" id="A0A4Z0V2Z1"/>
<reference evidence="2 3" key="1">
    <citation type="submission" date="2019-02" db="EMBL/GenBank/DDBJ databases">
        <title>Isolation and identification of novel species under the genus Muribaculum.</title>
        <authorList>
            <person name="Miyake S."/>
            <person name="Ding Y."/>
            <person name="Low A."/>
            <person name="Soh M."/>
            <person name="Seedorf H."/>
        </authorList>
    </citation>
    <scope>NUCLEOTIDE SEQUENCE [LARGE SCALE GENOMIC DNA]</scope>
    <source>
        <strain evidence="2 3">TLL-A3</strain>
    </source>
</reference>
<organism evidence="2 3">
    <name type="scientific">Duncaniella freteri</name>
    <dbReference type="NCBI Taxonomy" id="2530391"/>
    <lineage>
        <taxon>Bacteria</taxon>
        <taxon>Pseudomonadati</taxon>
        <taxon>Bacteroidota</taxon>
        <taxon>Bacteroidia</taxon>
        <taxon>Bacteroidales</taxon>
        <taxon>Muribaculaceae</taxon>
        <taxon>Duncaniella</taxon>
    </lineage>
</organism>
<comment type="caution">
    <text evidence="2">The sequence shown here is derived from an EMBL/GenBank/DDBJ whole genome shotgun (WGS) entry which is preliminary data.</text>
</comment>
<feature type="chain" id="PRO_5021354404" evidence="1">
    <location>
        <begin position="19"/>
        <end position="104"/>
    </location>
</feature>
<dbReference type="PROSITE" id="PS51257">
    <property type="entry name" value="PROKAR_LIPOPROTEIN"/>
    <property type="match status" value="1"/>
</dbReference>
<name>A0A4Z0V2Z1_9BACT</name>
<protein>
    <submittedName>
        <fullName evidence="2">Uncharacterized protein</fullName>
    </submittedName>
</protein>